<feature type="compositionally biased region" description="Basic residues" evidence="1">
    <location>
        <begin position="418"/>
        <end position="432"/>
    </location>
</feature>
<feature type="region of interest" description="Disordered" evidence="1">
    <location>
        <begin position="238"/>
        <end position="257"/>
    </location>
</feature>
<feature type="region of interest" description="Disordered" evidence="1">
    <location>
        <begin position="266"/>
        <end position="556"/>
    </location>
</feature>
<comment type="caution">
    <text evidence="2">The sequence shown here is derived from an EMBL/GenBank/DDBJ whole genome shotgun (WGS) entry which is preliminary data.</text>
</comment>
<feature type="compositionally biased region" description="Basic residues" evidence="1">
    <location>
        <begin position="28"/>
        <end position="37"/>
    </location>
</feature>
<dbReference type="EMBL" id="BRYA01000137">
    <property type="protein sequence ID" value="GMI40847.1"/>
    <property type="molecule type" value="Genomic_DNA"/>
</dbReference>
<feature type="region of interest" description="Disordered" evidence="1">
    <location>
        <begin position="628"/>
        <end position="699"/>
    </location>
</feature>
<feature type="compositionally biased region" description="Basic and acidic residues" evidence="1">
    <location>
        <begin position="537"/>
        <end position="553"/>
    </location>
</feature>
<feature type="compositionally biased region" description="Low complexity" evidence="1">
    <location>
        <begin position="478"/>
        <end position="487"/>
    </location>
</feature>
<evidence type="ECO:0000313" key="3">
    <source>
        <dbReference type="Proteomes" id="UP001165065"/>
    </source>
</evidence>
<evidence type="ECO:0000256" key="1">
    <source>
        <dbReference type="SAM" id="MobiDB-lite"/>
    </source>
</evidence>
<gene>
    <name evidence="2" type="ORF">TrCOL_g11036</name>
</gene>
<feature type="compositionally biased region" description="Low complexity" evidence="1">
    <location>
        <begin position="395"/>
        <end position="412"/>
    </location>
</feature>
<sequence length="745" mass="79377">MDWFNGLRSGTAPAPSFARGTLSSPVHTTRKKKKSSSKKTSLSSSPTSEGSIMGFASRAKKHATLTDTYGSERTKDRKKKKKTKIIKERPSTSVNLGDLNRVLRQRASPDPDDEAEEGVVSGSSIWDLSGEDFNVDKEDVAELGDERELAAASPIFIQTDDDDDLGFAQSDSHHIGSPLVRSASSAAILGVRTGGMSLSKDEKIMTTLLKQMSVDDSAAPMLQRRASWGEDMANLGNQRSELSTPQMNNRSPINGLLDMPRQTIEQRPMSASGKSRVSSAKLMRHENGDFQAGRKRNKSAGLLRRRENAVRRAVEAGNKQQQQQQQERQQFYVGGGKTVEDVERPPSRQSKAFPMSLADTYKAERGGGGGAEGEGGGRDGGSSDGGGGSGGGSMGMNASSSHGSSNGSSSGSQSMMNGKKKINRPSSRKKPPAKNMFLNDDVKLDGTRQLITEIKKSSPPRNGWGAPSAEEGQGGGAEPEAGDASAEGTEDEEVVKVNTKSKSANSVIRSSGSPSNLSLGDPDDDVEFVLSPVPPTRVREIDERRDNPERDGFAEIEESGLYEIKIEVQNEAEGGGSERVVERISPLGSDDGREGEGGGGVGVEGGGLRDKIGAMRQGRLVRAGTAPNASNFLSQGHMGAIPMPPQERPDTVAASGGLVDQDLLVDGSSSEEESEGGWDEKAFTPVSKKSRAEGGWTEQAEDDLMLTSYNGDEFDLETNLGTDFLNLFAPSPPPTGRYTHNPTLK</sequence>
<feature type="compositionally biased region" description="Gly residues" evidence="1">
    <location>
        <begin position="366"/>
        <end position="394"/>
    </location>
</feature>
<keyword evidence="3" id="KW-1185">Reference proteome</keyword>
<proteinExistence type="predicted"/>
<protein>
    <submittedName>
        <fullName evidence="2">Uncharacterized protein</fullName>
    </submittedName>
</protein>
<feature type="region of interest" description="Disordered" evidence="1">
    <location>
        <begin position="1"/>
        <end position="120"/>
    </location>
</feature>
<dbReference type="Proteomes" id="UP001165065">
    <property type="component" value="Unassembled WGS sequence"/>
</dbReference>
<feature type="compositionally biased region" description="Low complexity" evidence="1">
    <location>
        <begin position="320"/>
        <end position="330"/>
    </location>
</feature>
<accession>A0A9W7GD85</accession>
<feature type="compositionally biased region" description="Basic and acidic residues" evidence="1">
    <location>
        <begin position="304"/>
        <end position="314"/>
    </location>
</feature>
<evidence type="ECO:0000313" key="2">
    <source>
        <dbReference type="EMBL" id="GMI40847.1"/>
    </source>
</evidence>
<name>A0A9W7GD85_9STRA</name>
<dbReference type="AlphaFoldDB" id="A0A9W7GD85"/>
<feature type="compositionally biased region" description="Polar residues" evidence="1">
    <location>
        <begin position="238"/>
        <end position="252"/>
    </location>
</feature>
<dbReference type="OrthoDB" id="197294at2759"/>
<organism evidence="2 3">
    <name type="scientific">Triparma columacea</name>
    <dbReference type="NCBI Taxonomy" id="722753"/>
    <lineage>
        <taxon>Eukaryota</taxon>
        <taxon>Sar</taxon>
        <taxon>Stramenopiles</taxon>
        <taxon>Ochrophyta</taxon>
        <taxon>Bolidophyceae</taxon>
        <taxon>Parmales</taxon>
        <taxon>Triparmaceae</taxon>
        <taxon>Triparma</taxon>
    </lineage>
</organism>
<feature type="compositionally biased region" description="Gly residues" evidence="1">
    <location>
        <begin position="597"/>
        <end position="606"/>
    </location>
</feature>
<feature type="region of interest" description="Disordered" evidence="1">
    <location>
        <begin position="586"/>
        <end position="609"/>
    </location>
</feature>
<feature type="compositionally biased region" description="Low complexity" evidence="1">
    <location>
        <begin position="38"/>
        <end position="48"/>
    </location>
</feature>
<reference evidence="3" key="1">
    <citation type="journal article" date="2023" name="Commun. Biol.">
        <title>Genome analysis of Parmales, the sister group of diatoms, reveals the evolutionary specialization of diatoms from phago-mixotrophs to photoautotrophs.</title>
        <authorList>
            <person name="Ban H."/>
            <person name="Sato S."/>
            <person name="Yoshikawa S."/>
            <person name="Yamada K."/>
            <person name="Nakamura Y."/>
            <person name="Ichinomiya M."/>
            <person name="Sato N."/>
            <person name="Blanc-Mathieu R."/>
            <person name="Endo H."/>
            <person name="Kuwata A."/>
            <person name="Ogata H."/>
        </authorList>
    </citation>
    <scope>NUCLEOTIDE SEQUENCE [LARGE SCALE GENOMIC DNA]</scope>
</reference>
<feature type="compositionally biased region" description="Polar residues" evidence="1">
    <location>
        <begin position="498"/>
        <end position="518"/>
    </location>
</feature>